<accession>A0A3M3RK94</accession>
<organism evidence="1 2">
    <name type="scientific">Pseudomonas syringae pv. apii</name>
    <dbReference type="NCBI Taxonomy" id="81036"/>
    <lineage>
        <taxon>Bacteria</taxon>
        <taxon>Pseudomonadati</taxon>
        <taxon>Pseudomonadota</taxon>
        <taxon>Gammaproteobacteria</taxon>
        <taxon>Pseudomonadales</taxon>
        <taxon>Pseudomonadaceae</taxon>
        <taxon>Pseudomonas</taxon>
    </lineage>
</organism>
<proteinExistence type="predicted"/>
<evidence type="ECO:0000313" key="1">
    <source>
        <dbReference type="EMBL" id="RMN96825.1"/>
    </source>
</evidence>
<gene>
    <name evidence="1" type="ORF">ALQ49_05425</name>
</gene>
<sequence length="201" mass="22816">MLNICRFCCRRGSNAFQRVHVSSFAPCQCRADVKTRPIAFYREILVWTKAFDSVTTIKNSDVSVLSHSLGLAPLTLMTSRRRERPAAPARQTCIDSLKRYSAMDKTITIDQLATTDLRSINEIWLGGTHTELCLWRGEQIFTHDMLSEGTHDQNVRRLCLQLVDPDDQAAVASVEVIVRERLEKMGSEGEFYPAENVDTHQ</sequence>
<dbReference type="AlphaFoldDB" id="A0A3M3RK94"/>
<comment type="caution">
    <text evidence="1">The sequence shown here is derived from an EMBL/GenBank/DDBJ whole genome shotgun (WGS) entry which is preliminary data.</text>
</comment>
<name>A0A3M3RK94_9PSED</name>
<protein>
    <submittedName>
        <fullName evidence="1">Uncharacterized protein</fullName>
    </submittedName>
</protein>
<reference evidence="1 2" key="1">
    <citation type="submission" date="2018-08" db="EMBL/GenBank/DDBJ databases">
        <title>Recombination of ecologically and evolutionarily significant loci maintains genetic cohesion in the Pseudomonas syringae species complex.</title>
        <authorList>
            <person name="Dillon M."/>
            <person name="Thakur S."/>
            <person name="Almeida R.N.D."/>
            <person name="Weir B.S."/>
            <person name="Guttman D.S."/>
        </authorList>
    </citation>
    <scope>NUCLEOTIDE SEQUENCE [LARGE SCALE GENOMIC DNA]</scope>
    <source>
        <strain evidence="1 2">1089_5</strain>
    </source>
</reference>
<dbReference type="EMBL" id="RBPL01000064">
    <property type="protein sequence ID" value="RMN96825.1"/>
    <property type="molecule type" value="Genomic_DNA"/>
</dbReference>
<dbReference type="Proteomes" id="UP000278062">
    <property type="component" value="Unassembled WGS sequence"/>
</dbReference>
<evidence type="ECO:0000313" key="2">
    <source>
        <dbReference type="Proteomes" id="UP000278062"/>
    </source>
</evidence>